<keyword evidence="1" id="KW-0732">Signal</keyword>
<accession>A0A7T4ITG6</accession>
<proteinExistence type="predicted"/>
<evidence type="ECO:0000313" key="3">
    <source>
        <dbReference type="Proteomes" id="UP000595948"/>
    </source>
</evidence>
<dbReference type="RefSeq" id="WP_198459799.1">
    <property type="nucleotide sequence ID" value="NZ_CP066059.1"/>
</dbReference>
<organism evidence="2 3">
    <name type="scientific">Streptococcus oralis</name>
    <dbReference type="NCBI Taxonomy" id="1303"/>
    <lineage>
        <taxon>Bacteria</taxon>
        <taxon>Bacillati</taxon>
        <taxon>Bacillota</taxon>
        <taxon>Bacilli</taxon>
        <taxon>Lactobacillales</taxon>
        <taxon>Streptococcaceae</taxon>
        <taxon>Streptococcus</taxon>
    </lineage>
</organism>
<evidence type="ECO:0000313" key="2">
    <source>
        <dbReference type="EMBL" id="QQC35817.1"/>
    </source>
</evidence>
<reference evidence="2 3" key="1">
    <citation type="submission" date="2020-12" db="EMBL/GenBank/DDBJ databases">
        <title>FDA dAtabase for Regulatory Grade micrObial Sequences (FDA-ARGOS): Supporting development and validation of Infectious Disease Dx tests.</title>
        <authorList>
            <person name="Sproer C."/>
            <person name="Gronow S."/>
            <person name="Severitt S."/>
            <person name="Schroder I."/>
            <person name="Tallon L."/>
            <person name="Sadzewicz L."/>
            <person name="Zhao X."/>
            <person name="Boylan J."/>
            <person name="Ott S."/>
            <person name="Bowen H."/>
            <person name="Vavikolanu K."/>
            <person name="Mehta A."/>
            <person name="Aluvathingal J."/>
            <person name="Nadendla S."/>
            <person name="Lowell S."/>
            <person name="Myers T."/>
            <person name="Yan Y."/>
            <person name="Sichtig H."/>
        </authorList>
    </citation>
    <scope>NUCLEOTIDE SEQUENCE [LARGE SCALE GENOMIC DNA]</scope>
    <source>
        <strain evidence="2 3">FDAARGOS_1021</strain>
    </source>
</reference>
<feature type="signal peptide" evidence="1">
    <location>
        <begin position="1"/>
        <end position="27"/>
    </location>
</feature>
<dbReference type="Proteomes" id="UP000595948">
    <property type="component" value="Chromosome"/>
</dbReference>
<evidence type="ECO:0008006" key="4">
    <source>
        <dbReference type="Google" id="ProtNLM"/>
    </source>
</evidence>
<protein>
    <recommendedName>
        <fullName evidence="4">Lactococcin 972 family bacteriocin</fullName>
    </recommendedName>
</protein>
<dbReference type="AlphaFoldDB" id="A0A7T4ITG6"/>
<gene>
    <name evidence="2" type="ORF">I6H78_02140</name>
</gene>
<feature type="chain" id="PRO_5032789895" description="Lactococcin 972 family bacteriocin" evidence="1">
    <location>
        <begin position="28"/>
        <end position="125"/>
    </location>
</feature>
<evidence type="ECO:0000256" key="1">
    <source>
        <dbReference type="SAM" id="SignalP"/>
    </source>
</evidence>
<dbReference type="EMBL" id="CP066059">
    <property type="protein sequence ID" value="QQC35817.1"/>
    <property type="molecule type" value="Genomic_DNA"/>
</dbReference>
<sequence>MKHKIMKKIVAVVFTILLLTFSSQVHADYVSKSSSLEGYSLVGLNVLNVTFHASGYSYSYSGSVSNMYFTDWAWFPNTISNRSTWKSSIPYGQRANGTVQIGVGVNSPWGAVNLWGGQYYFSLDF</sequence>
<name>A0A7T4ITG6_STROR</name>